<feature type="transmembrane region" description="Helical" evidence="1">
    <location>
        <begin position="66"/>
        <end position="87"/>
    </location>
</feature>
<dbReference type="WormBase" id="CBG01292">
    <property type="protein sequence ID" value="CBP14032"/>
    <property type="gene ID" value="WBGene00024552"/>
</dbReference>
<dbReference type="RefSeq" id="XP_002636053.2">
    <property type="nucleotide sequence ID" value="XM_002636007.2"/>
</dbReference>
<dbReference type="CTD" id="8578048"/>
<evidence type="ECO:0000313" key="2">
    <source>
        <dbReference type="EMBL" id="CAP22581.2"/>
    </source>
</evidence>
<feature type="transmembrane region" description="Helical" evidence="1">
    <location>
        <begin position="20"/>
        <end position="45"/>
    </location>
</feature>
<dbReference type="Proteomes" id="UP000008549">
    <property type="component" value="Unassembled WGS sequence"/>
</dbReference>
<reference evidence="2 3" key="2">
    <citation type="journal article" date="2011" name="PLoS Genet.">
        <title>Caenorhabditis briggsae recombinant inbred line genotypes reveal inter-strain incompatibility and the evolution of recombination.</title>
        <authorList>
            <person name="Ross J.A."/>
            <person name="Koboldt D.C."/>
            <person name="Staisch J.E."/>
            <person name="Chamberlin H.M."/>
            <person name="Gupta B.P."/>
            <person name="Miller R.D."/>
            <person name="Baird S.E."/>
            <person name="Haag E.S."/>
        </authorList>
    </citation>
    <scope>NUCLEOTIDE SEQUENCE [LARGE SCALE GENOMIC DNA]</scope>
    <source>
        <strain evidence="2 3">AF16</strain>
    </source>
</reference>
<dbReference type="GeneID" id="8578048"/>
<name>A8WQ23_CAEBR</name>
<dbReference type="EMBL" id="HE601256">
    <property type="protein sequence ID" value="CAP22581.2"/>
    <property type="molecule type" value="Genomic_DNA"/>
</dbReference>
<sequence>MIIYGLSLTQLYNFLTANHWLTFMVVWPVSASSNVRAVLIFIIALDRTCAAYCPTIFSKYRKLIPTVHVIFFVSSFLVIETLIAFHICKIDLNIPTDCIEAQFINGACYHNYWITFSKILYTLIIALTFMLCLKIFFWDRYKKQHVNENLRRMG</sequence>
<keyword evidence="3" id="KW-1185">Reference proteome</keyword>
<dbReference type="PANTHER" id="PTHR10664:SF20">
    <property type="entry name" value="SERPENTINE RECEPTOR, CLASS BC (CLASS B-LIKE)"/>
    <property type="match status" value="1"/>
</dbReference>
<gene>
    <name evidence="2 4" type="ORF">CBG01292</name>
    <name evidence="2" type="ORF">CBG_01292</name>
</gene>
<dbReference type="InterPro" id="IPR019420">
    <property type="entry name" value="7TM_GPCR_serpentine_rcpt_Srbc"/>
</dbReference>
<evidence type="ECO:0000256" key="1">
    <source>
        <dbReference type="SAM" id="Phobius"/>
    </source>
</evidence>
<evidence type="ECO:0000313" key="4">
    <source>
        <dbReference type="WormBase" id="CBG01292"/>
    </source>
</evidence>
<dbReference type="KEGG" id="cbr:CBG_01292"/>
<dbReference type="Pfam" id="PF10316">
    <property type="entry name" value="7TM_GPCR_Srbc"/>
    <property type="match status" value="1"/>
</dbReference>
<protein>
    <submittedName>
        <fullName evidence="2">Protein CBG01292</fullName>
    </submittedName>
</protein>
<organism evidence="2 3">
    <name type="scientific">Caenorhabditis briggsae</name>
    <dbReference type="NCBI Taxonomy" id="6238"/>
    <lineage>
        <taxon>Eukaryota</taxon>
        <taxon>Metazoa</taxon>
        <taxon>Ecdysozoa</taxon>
        <taxon>Nematoda</taxon>
        <taxon>Chromadorea</taxon>
        <taxon>Rhabditida</taxon>
        <taxon>Rhabditina</taxon>
        <taxon>Rhabditomorpha</taxon>
        <taxon>Rhabditoidea</taxon>
        <taxon>Rhabditidae</taxon>
        <taxon>Peloderinae</taxon>
        <taxon>Caenorhabditis</taxon>
    </lineage>
</organism>
<keyword evidence="1" id="KW-0472">Membrane</keyword>
<dbReference type="PANTHER" id="PTHR10664">
    <property type="entry name" value="SERPENTINE RECEPTOR-C.ELEGANS"/>
    <property type="match status" value="1"/>
</dbReference>
<reference evidence="2 3" key="1">
    <citation type="journal article" date="2003" name="PLoS Biol.">
        <title>The genome sequence of Caenorhabditis briggsae: a platform for comparative genomics.</title>
        <authorList>
            <person name="Stein L.D."/>
            <person name="Bao Z."/>
            <person name="Blasiar D."/>
            <person name="Blumenthal T."/>
            <person name="Brent M.R."/>
            <person name="Chen N."/>
            <person name="Chinwalla A."/>
            <person name="Clarke L."/>
            <person name="Clee C."/>
            <person name="Coghlan A."/>
            <person name="Coulson A."/>
            <person name="D'Eustachio P."/>
            <person name="Fitch D.H."/>
            <person name="Fulton L.A."/>
            <person name="Fulton R.E."/>
            <person name="Griffiths-Jones S."/>
            <person name="Harris T.W."/>
            <person name="Hillier L.W."/>
            <person name="Kamath R."/>
            <person name="Kuwabara P.E."/>
            <person name="Mardis E.R."/>
            <person name="Marra M.A."/>
            <person name="Miner T.L."/>
            <person name="Minx P."/>
            <person name="Mullikin J.C."/>
            <person name="Plumb R.W."/>
            <person name="Rogers J."/>
            <person name="Schein J.E."/>
            <person name="Sohrmann M."/>
            <person name="Spieth J."/>
            <person name="Stajich J.E."/>
            <person name="Wei C."/>
            <person name="Willey D."/>
            <person name="Wilson R.K."/>
            <person name="Durbin R."/>
            <person name="Waterston R.H."/>
        </authorList>
    </citation>
    <scope>NUCLEOTIDE SEQUENCE [LARGE SCALE GENOMIC DNA]</scope>
    <source>
        <strain evidence="2 3">AF16</strain>
    </source>
</reference>
<dbReference type="eggNOG" id="ENOG502THXN">
    <property type="taxonomic scope" value="Eukaryota"/>
</dbReference>
<keyword evidence="1" id="KW-1133">Transmembrane helix</keyword>
<dbReference type="AlphaFoldDB" id="A8WQ23"/>
<dbReference type="InParanoid" id="A8WQ23"/>
<accession>A8WQ23</accession>
<proteinExistence type="predicted"/>
<dbReference type="HOGENOM" id="CLU_1705824_0_0_1"/>
<keyword evidence="1" id="KW-0812">Transmembrane</keyword>
<evidence type="ECO:0000313" key="3">
    <source>
        <dbReference type="Proteomes" id="UP000008549"/>
    </source>
</evidence>
<feature type="transmembrane region" description="Helical" evidence="1">
    <location>
        <begin position="119"/>
        <end position="137"/>
    </location>
</feature>